<reference evidence="7 8" key="1">
    <citation type="submission" date="2020-09" db="EMBL/GenBank/DDBJ databases">
        <title>Paenibacillus sp. CAU 1523 isolated from sand of Haeundae Beach.</title>
        <authorList>
            <person name="Kim W."/>
        </authorList>
    </citation>
    <scope>NUCLEOTIDE SEQUENCE [LARGE SCALE GENOMIC DNA]</scope>
    <source>
        <strain evidence="7 8">CAU 1523</strain>
    </source>
</reference>
<dbReference type="Gene3D" id="1.10.10.60">
    <property type="entry name" value="Homeodomain-like"/>
    <property type="match status" value="2"/>
</dbReference>
<dbReference type="PROSITE" id="PS01124">
    <property type="entry name" value="HTH_ARAC_FAMILY_2"/>
    <property type="match status" value="1"/>
</dbReference>
<protein>
    <submittedName>
        <fullName evidence="7">Response regulator</fullName>
    </submittedName>
</protein>
<dbReference type="Gene3D" id="3.40.50.2300">
    <property type="match status" value="1"/>
</dbReference>
<evidence type="ECO:0000256" key="1">
    <source>
        <dbReference type="ARBA" id="ARBA00023015"/>
    </source>
</evidence>
<evidence type="ECO:0000256" key="3">
    <source>
        <dbReference type="ARBA" id="ARBA00023163"/>
    </source>
</evidence>
<dbReference type="InterPro" id="IPR020449">
    <property type="entry name" value="Tscrpt_reg_AraC-type_HTH"/>
</dbReference>
<dbReference type="EMBL" id="JACYTN010000002">
    <property type="protein sequence ID" value="MBD8497767.1"/>
    <property type="molecule type" value="Genomic_DNA"/>
</dbReference>
<sequence length="535" mass="62045">MSVKAILIDDEVPILNNLKIVLPWENMQIQIVGTARNGVEGLSLVREHEPDLILCDIRMPVMDGMEFLKEVRQLGGEVEVLMLTGYQEFEYARIALQHSVRDYILKPINYEELENTVRKVADIIRNRKMEKKMAERRWGKVISLAYEKMMFDVIMGFSAGHPSYFTVDDKDQADQLVYTVLLVDLDQYAQQTVSWSDNERRLWNFAVRNVLQDALQGDEWLKYAVLQTREGEWCILVQFYKDRFEVEEKDVANWSSMIQDAVRNHIKFTVSLAWDSGPVPMTGLSSTFKRLQRVLLLHPDDEVLVSVDESSIARQAASVSQWQPVEEIVSGMKQNDKKKIEQGLAALQSSLLQMSEHSIVRAEKFLHYVIIHLLREMRELELLSKQEEEQAWERLQHCVSVKDLMIVISQLVVQTKEHAMNKKSSELMMIAAKDYIQRNLSSDIGIDEIADYLGISCSYFSLLFKNYYSETFVEYVTKQRMELAKSMLLMTDKNITQIGSLVGYSERRYFSRVFQKYTGLTPSEYREKEAQSSSV</sequence>
<name>A0ABR9AX30_9BACL</name>
<evidence type="ECO:0000259" key="5">
    <source>
        <dbReference type="PROSITE" id="PS01124"/>
    </source>
</evidence>
<keyword evidence="4" id="KW-0597">Phosphoprotein</keyword>
<dbReference type="PRINTS" id="PR00032">
    <property type="entry name" value="HTHARAC"/>
</dbReference>
<keyword evidence="1" id="KW-0805">Transcription regulation</keyword>
<dbReference type="InterPro" id="IPR009057">
    <property type="entry name" value="Homeodomain-like_sf"/>
</dbReference>
<dbReference type="SMART" id="SM00342">
    <property type="entry name" value="HTH_ARAC"/>
    <property type="match status" value="1"/>
</dbReference>
<dbReference type="InterPro" id="IPR011006">
    <property type="entry name" value="CheY-like_superfamily"/>
</dbReference>
<evidence type="ECO:0000256" key="2">
    <source>
        <dbReference type="ARBA" id="ARBA00023125"/>
    </source>
</evidence>
<dbReference type="SUPFAM" id="SSF52172">
    <property type="entry name" value="CheY-like"/>
    <property type="match status" value="1"/>
</dbReference>
<dbReference type="PANTHER" id="PTHR43280">
    <property type="entry name" value="ARAC-FAMILY TRANSCRIPTIONAL REGULATOR"/>
    <property type="match status" value="1"/>
</dbReference>
<keyword evidence="8" id="KW-1185">Reference proteome</keyword>
<dbReference type="InterPro" id="IPR018062">
    <property type="entry name" value="HTH_AraC-typ_CS"/>
</dbReference>
<dbReference type="CDD" id="cd17536">
    <property type="entry name" value="REC_YesN-like"/>
    <property type="match status" value="1"/>
</dbReference>
<feature type="domain" description="HTH araC/xylS-type" evidence="5">
    <location>
        <begin position="430"/>
        <end position="528"/>
    </location>
</feature>
<evidence type="ECO:0000313" key="7">
    <source>
        <dbReference type="EMBL" id="MBD8497767.1"/>
    </source>
</evidence>
<organism evidence="7 8">
    <name type="scientific">Paenibacillus arenosi</name>
    <dbReference type="NCBI Taxonomy" id="2774142"/>
    <lineage>
        <taxon>Bacteria</taxon>
        <taxon>Bacillati</taxon>
        <taxon>Bacillota</taxon>
        <taxon>Bacilli</taxon>
        <taxon>Bacillales</taxon>
        <taxon>Paenibacillaceae</taxon>
        <taxon>Paenibacillus</taxon>
    </lineage>
</organism>
<gene>
    <name evidence="7" type="ORF">IFO66_05540</name>
</gene>
<dbReference type="Pfam" id="PF00072">
    <property type="entry name" value="Response_reg"/>
    <property type="match status" value="1"/>
</dbReference>
<evidence type="ECO:0000259" key="6">
    <source>
        <dbReference type="PROSITE" id="PS50110"/>
    </source>
</evidence>
<evidence type="ECO:0000256" key="4">
    <source>
        <dbReference type="PROSITE-ProRule" id="PRU00169"/>
    </source>
</evidence>
<comment type="caution">
    <text evidence="7">The sequence shown here is derived from an EMBL/GenBank/DDBJ whole genome shotgun (WGS) entry which is preliminary data.</text>
</comment>
<dbReference type="SUPFAM" id="SSF46689">
    <property type="entry name" value="Homeodomain-like"/>
    <property type="match status" value="2"/>
</dbReference>
<proteinExistence type="predicted"/>
<dbReference type="SMART" id="SM00448">
    <property type="entry name" value="REC"/>
    <property type="match status" value="1"/>
</dbReference>
<feature type="modified residue" description="4-aspartylphosphate" evidence="4">
    <location>
        <position position="56"/>
    </location>
</feature>
<feature type="domain" description="Response regulatory" evidence="6">
    <location>
        <begin position="4"/>
        <end position="121"/>
    </location>
</feature>
<accession>A0ABR9AX30</accession>
<dbReference type="PROSITE" id="PS00041">
    <property type="entry name" value="HTH_ARAC_FAMILY_1"/>
    <property type="match status" value="1"/>
</dbReference>
<keyword evidence="2" id="KW-0238">DNA-binding</keyword>
<dbReference type="Pfam" id="PF12833">
    <property type="entry name" value="HTH_18"/>
    <property type="match status" value="1"/>
</dbReference>
<dbReference type="InterPro" id="IPR001789">
    <property type="entry name" value="Sig_transdc_resp-reg_receiver"/>
</dbReference>
<dbReference type="Proteomes" id="UP000634529">
    <property type="component" value="Unassembled WGS sequence"/>
</dbReference>
<dbReference type="RefSeq" id="WP_192024146.1">
    <property type="nucleotide sequence ID" value="NZ_JACYTN010000002.1"/>
</dbReference>
<evidence type="ECO:0000313" key="8">
    <source>
        <dbReference type="Proteomes" id="UP000634529"/>
    </source>
</evidence>
<dbReference type="PROSITE" id="PS50110">
    <property type="entry name" value="RESPONSE_REGULATORY"/>
    <property type="match status" value="1"/>
</dbReference>
<dbReference type="InterPro" id="IPR018060">
    <property type="entry name" value="HTH_AraC"/>
</dbReference>
<dbReference type="PANTHER" id="PTHR43280:SF28">
    <property type="entry name" value="HTH-TYPE TRANSCRIPTIONAL ACTIVATOR RHAS"/>
    <property type="match status" value="1"/>
</dbReference>
<keyword evidence="3" id="KW-0804">Transcription</keyword>